<dbReference type="SUPFAM" id="SSF141130">
    <property type="entry name" value="Acetamidase/Formamidase-like"/>
    <property type="match status" value="1"/>
</dbReference>
<dbReference type="PANTHER" id="PTHR31891">
    <property type="entry name" value="FORMAMIDASE C869.04-RELATED"/>
    <property type="match status" value="1"/>
</dbReference>
<sequence>MSGTASYATHAPTRSPVMTHHHLHSSPETCHWGFFEAKLKPVLTVASGDEVTIDTISGGPEVVPDRSRFHVPPELAEVHAKSERMVPGHILTGPVAVAGAEPGDVLEVDILDVKLRQDWGYNLIRPLAGTLPDDFHEPRLINIPLDQKRMVGRLPLGA</sequence>
<dbReference type="AlphaFoldDB" id="A0A1J5PZY1"/>
<name>A0A1J5PZY1_9ZZZZ</name>
<accession>A0A1J5PZY1</accession>
<dbReference type="InterPro" id="IPR004304">
    <property type="entry name" value="FmdA_AmdA"/>
</dbReference>
<evidence type="ECO:0000256" key="1">
    <source>
        <dbReference type="SAM" id="MobiDB-lite"/>
    </source>
</evidence>
<dbReference type="PANTHER" id="PTHR31891:SF1">
    <property type="entry name" value="FORMAMIDASE C869.04-RELATED"/>
    <property type="match status" value="1"/>
</dbReference>
<dbReference type="Pfam" id="PF03069">
    <property type="entry name" value="FmdA_AmdA"/>
    <property type="match status" value="1"/>
</dbReference>
<gene>
    <name evidence="2" type="ORF">GALL_475740</name>
</gene>
<organism evidence="2">
    <name type="scientific">mine drainage metagenome</name>
    <dbReference type="NCBI Taxonomy" id="410659"/>
    <lineage>
        <taxon>unclassified sequences</taxon>
        <taxon>metagenomes</taxon>
        <taxon>ecological metagenomes</taxon>
    </lineage>
</organism>
<protein>
    <submittedName>
        <fullName evidence="2">Acetamidase/formamidase family protein</fullName>
    </submittedName>
</protein>
<evidence type="ECO:0000313" key="2">
    <source>
        <dbReference type="EMBL" id="OIQ70811.1"/>
    </source>
</evidence>
<reference evidence="2" key="1">
    <citation type="submission" date="2016-10" db="EMBL/GenBank/DDBJ databases">
        <title>Sequence of Gallionella enrichment culture.</title>
        <authorList>
            <person name="Poehlein A."/>
            <person name="Muehling M."/>
            <person name="Daniel R."/>
        </authorList>
    </citation>
    <scope>NUCLEOTIDE SEQUENCE</scope>
</reference>
<dbReference type="GO" id="GO:0016811">
    <property type="term" value="F:hydrolase activity, acting on carbon-nitrogen (but not peptide) bonds, in linear amides"/>
    <property type="evidence" value="ECO:0007669"/>
    <property type="project" value="InterPro"/>
</dbReference>
<comment type="caution">
    <text evidence="2">The sequence shown here is derived from an EMBL/GenBank/DDBJ whole genome shotgun (WGS) entry which is preliminary data.</text>
</comment>
<dbReference type="EMBL" id="MLJW01004016">
    <property type="protein sequence ID" value="OIQ70811.1"/>
    <property type="molecule type" value="Genomic_DNA"/>
</dbReference>
<proteinExistence type="predicted"/>
<feature type="region of interest" description="Disordered" evidence="1">
    <location>
        <begin position="1"/>
        <end position="23"/>
    </location>
</feature>
<dbReference type="Gene3D" id="2.60.120.580">
    <property type="entry name" value="Acetamidase/Formamidase-like domains"/>
    <property type="match status" value="1"/>
</dbReference>